<sequence>MSALGAFSAPAEAIEINIRAYSELQVNVSAAGTMVRVHGTLRDRQGSGLGQREVTINFRNLDSTPNRAPLDTEPDISTQVFSERGGVFRAHRELMPGRWGVEVAFKETPNLSGDRFSTTVEVREMPVELSLHMPSLVVGAQSALPIRIQATVDSVGLPEDAVVLLDEMTVGAVALDQFGRGTVVLDPPIAPGLHEVRALLSNPRYNQVEPARETLRVSEALELHAEIEEVFERLRRGMVVRGNVRDQLGELAGVRVSVDLFRKGAVADSTQDPGQSDDGEDAAPRMTVTTDAAGDFEAFFPSADLADGVWSARAEVAPDAGARVSVQAEPIEIDRQASRWLLNLLAVLGLLGGFGLLLQRFWQVIATYLSDHRRKRASRERADRALEDVEYLELSSLSEALPADEAVAPSTVILAGVIWDIWKQRPVSLAEISIRERGEDAPLRVHRVEPAQPGEAPRRAGAFRIEDLPQGRYELSVNAPGFMQSQLEFRLPHDGKLSNMRLGMIAIPLKIRRLYQSLVESLEGRDLWGTLSLHEIDDALQAVLREAELQAADEQQSNPDDDVILANDAALNSDASRAFVSALKRHLRQGAAPAAGEDPQMSGEQLMAMMTAVVEETYFSGRVFDDAVWQLARRLAERIREKAQGGAS</sequence>
<accession>A0A2Z4FML6</accession>
<keyword evidence="2" id="KW-1185">Reference proteome</keyword>
<dbReference type="Proteomes" id="UP000249799">
    <property type="component" value="Chromosome"/>
</dbReference>
<dbReference type="EMBL" id="CP030032">
    <property type="protein sequence ID" value="AWV90006.1"/>
    <property type="molecule type" value="Genomic_DNA"/>
</dbReference>
<name>A0A2Z4FML6_9DELT</name>
<dbReference type="AlphaFoldDB" id="A0A2Z4FML6"/>
<evidence type="ECO:0000313" key="2">
    <source>
        <dbReference type="Proteomes" id="UP000249799"/>
    </source>
</evidence>
<gene>
    <name evidence="1" type="ORF">DN745_11915</name>
</gene>
<dbReference type="KEGG" id="bsed:DN745_11915"/>
<reference evidence="1 2" key="1">
    <citation type="submission" date="2018-06" db="EMBL/GenBank/DDBJ databases">
        <title>Lujinxingia sediminis gen. nov. sp. nov., a new facultative anaerobic member of the class Deltaproteobacteria, and proposal of Lujinxingaceae fam. nov.</title>
        <authorList>
            <person name="Guo L.-Y."/>
            <person name="Li C.-M."/>
            <person name="Wang S."/>
            <person name="Du Z.-J."/>
        </authorList>
    </citation>
    <scope>NUCLEOTIDE SEQUENCE [LARGE SCALE GENOMIC DNA]</scope>
    <source>
        <strain evidence="1 2">FA350</strain>
    </source>
</reference>
<organism evidence="1 2">
    <name type="scientific">Bradymonas sediminis</name>
    <dbReference type="NCBI Taxonomy" id="1548548"/>
    <lineage>
        <taxon>Bacteria</taxon>
        <taxon>Deltaproteobacteria</taxon>
        <taxon>Bradymonadales</taxon>
        <taxon>Bradymonadaceae</taxon>
        <taxon>Bradymonas</taxon>
    </lineage>
</organism>
<proteinExistence type="predicted"/>
<dbReference type="OrthoDB" id="5499536at2"/>
<protein>
    <submittedName>
        <fullName evidence="1">Uncharacterized protein</fullName>
    </submittedName>
</protein>
<evidence type="ECO:0000313" key="1">
    <source>
        <dbReference type="EMBL" id="AWV90006.1"/>
    </source>
</evidence>